<dbReference type="GO" id="GO:0005886">
    <property type="term" value="C:plasma membrane"/>
    <property type="evidence" value="ECO:0007669"/>
    <property type="project" value="TreeGrafter"/>
</dbReference>
<dbReference type="InterPro" id="IPR052712">
    <property type="entry name" value="Acid_resist_chaperone_HdeD"/>
</dbReference>
<dbReference type="EMBL" id="JACRSR010000001">
    <property type="protein sequence ID" value="MBC8531326.1"/>
    <property type="molecule type" value="Genomic_DNA"/>
</dbReference>
<dbReference type="InterPro" id="IPR005325">
    <property type="entry name" value="DUF308_memb"/>
</dbReference>
<feature type="transmembrane region" description="Helical" evidence="1">
    <location>
        <begin position="119"/>
        <end position="138"/>
    </location>
</feature>
<feature type="transmembrane region" description="Helical" evidence="1">
    <location>
        <begin position="33"/>
        <end position="53"/>
    </location>
</feature>
<keyword evidence="1" id="KW-0812">Transmembrane</keyword>
<proteinExistence type="predicted"/>
<evidence type="ECO:0000256" key="1">
    <source>
        <dbReference type="SAM" id="Phobius"/>
    </source>
</evidence>
<comment type="caution">
    <text evidence="2">The sequence shown here is derived from an EMBL/GenBank/DDBJ whole genome shotgun (WGS) entry which is preliminary data.</text>
</comment>
<sequence length="169" mass="19050">MTAWSLWSLLSGILMLILGLFCAFSPESALMTLVIWIALVFIVVGAVGIWRYTRDYERKWYTLIPPILDVIFGVVLLTNNLLPYLTLALLPIMMACWALIKGISQIISAFRFKDVFRAWWLPLIMGAVSVVFAIILFLNPLESMVTLTVVLGIYFAIAGIMDILSAFRQ</sequence>
<name>A0A926D4X7_9FIRM</name>
<keyword evidence="1" id="KW-1133">Transmembrane helix</keyword>
<organism evidence="2 3">
    <name type="scientific">Gehongia tenuis</name>
    <dbReference type="NCBI Taxonomy" id="2763655"/>
    <lineage>
        <taxon>Bacteria</taxon>
        <taxon>Bacillati</taxon>
        <taxon>Bacillota</taxon>
        <taxon>Clostridia</taxon>
        <taxon>Christensenellales</taxon>
        <taxon>Christensenellaceae</taxon>
        <taxon>Gehongia</taxon>
    </lineage>
</organism>
<dbReference type="Proteomes" id="UP000623172">
    <property type="component" value="Unassembled WGS sequence"/>
</dbReference>
<evidence type="ECO:0000313" key="3">
    <source>
        <dbReference type="Proteomes" id="UP000623172"/>
    </source>
</evidence>
<dbReference type="RefSeq" id="WP_249315810.1">
    <property type="nucleotide sequence ID" value="NZ_JACRSR010000001.1"/>
</dbReference>
<dbReference type="PANTHER" id="PTHR34989:SF1">
    <property type="entry name" value="PROTEIN HDED"/>
    <property type="match status" value="1"/>
</dbReference>
<dbReference type="AlphaFoldDB" id="A0A926D4X7"/>
<reference evidence="2" key="1">
    <citation type="submission" date="2020-08" db="EMBL/GenBank/DDBJ databases">
        <title>Genome public.</title>
        <authorList>
            <person name="Liu C."/>
            <person name="Sun Q."/>
        </authorList>
    </citation>
    <scope>NUCLEOTIDE SEQUENCE</scope>
    <source>
        <strain evidence="2">NSJ-53</strain>
    </source>
</reference>
<dbReference type="PANTHER" id="PTHR34989">
    <property type="entry name" value="PROTEIN HDED"/>
    <property type="match status" value="1"/>
</dbReference>
<accession>A0A926D4X7</accession>
<keyword evidence="3" id="KW-1185">Reference proteome</keyword>
<feature type="transmembrane region" description="Helical" evidence="1">
    <location>
        <begin position="144"/>
        <end position="167"/>
    </location>
</feature>
<feature type="transmembrane region" description="Helical" evidence="1">
    <location>
        <begin position="84"/>
        <end position="107"/>
    </location>
</feature>
<evidence type="ECO:0000313" key="2">
    <source>
        <dbReference type="EMBL" id="MBC8531326.1"/>
    </source>
</evidence>
<feature type="transmembrane region" description="Helical" evidence="1">
    <location>
        <begin position="60"/>
        <end position="78"/>
    </location>
</feature>
<gene>
    <name evidence="2" type="ORF">H8696_05630</name>
</gene>
<keyword evidence="1" id="KW-0472">Membrane</keyword>
<protein>
    <submittedName>
        <fullName evidence="2">DUF308 domain-containing protein</fullName>
    </submittedName>
</protein>
<dbReference type="Pfam" id="PF03729">
    <property type="entry name" value="DUF308"/>
    <property type="match status" value="2"/>
</dbReference>